<dbReference type="OrthoDB" id="291007at2759"/>
<comment type="caution">
    <text evidence="2">The sequence shown here is derived from an EMBL/GenBank/DDBJ whole genome shotgun (WGS) entry which is preliminary data.</text>
</comment>
<dbReference type="Gene3D" id="2.60.40.2080">
    <property type="match status" value="1"/>
</dbReference>
<evidence type="ECO:0000259" key="1">
    <source>
        <dbReference type="Pfam" id="PF09458"/>
    </source>
</evidence>
<dbReference type="InterPro" id="IPR019019">
    <property type="entry name" value="H-type_lectin_domain"/>
</dbReference>
<sequence>MKANFCNNSLTHSEQGTVVCRQSNGWGDKCQLREETKHVRFSVPYAKTPVVSLAAVSVDVDDISKYSLKVRDLTTAGFTVVCATWWDTNINSLEVQWTSVAA</sequence>
<dbReference type="Pfam" id="PF09458">
    <property type="entry name" value="H_lectin"/>
    <property type="match status" value="1"/>
</dbReference>
<name>A0A8S3ZQ16_9EUPU</name>
<dbReference type="Proteomes" id="UP000678393">
    <property type="component" value="Unassembled WGS sequence"/>
</dbReference>
<gene>
    <name evidence="2" type="ORF">CUNI_LOCUS17181</name>
</gene>
<reference evidence="2" key="1">
    <citation type="submission" date="2021-04" db="EMBL/GenBank/DDBJ databases">
        <authorList>
            <consortium name="Molecular Ecology Group"/>
        </authorList>
    </citation>
    <scope>NUCLEOTIDE SEQUENCE</scope>
</reference>
<evidence type="ECO:0000313" key="2">
    <source>
        <dbReference type="EMBL" id="CAG5131623.1"/>
    </source>
</evidence>
<protein>
    <recommendedName>
        <fullName evidence="1">H-type lectin domain-containing protein</fullName>
    </recommendedName>
</protein>
<accession>A0A8S3ZQ16</accession>
<keyword evidence="3" id="KW-1185">Reference proteome</keyword>
<dbReference type="InterPro" id="IPR037221">
    <property type="entry name" value="H-type_lectin_dom_sf"/>
</dbReference>
<feature type="domain" description="H-type lectin" evidence="1">
    <location>
        <begin position="36"/>
        <end position="98"/>
    </location>
</feature>
<organism evidence="2 3">
    <name type="scientific">Candidula unifasciata</name>
    <dbReference type="NCBI Taxonomy" id="100452"/>
    <lineage>
        <taxon>Eukaryota</taxon>
        <taxon>Metazoa</taxon>
        <taxon>Spiralia</taxon>
        <taxon>Lophotrochozoa</taxon>
        <taxon>Mollusca</taxon>
        <taxon>Gastropoda</taxon>
        <taxon>Heterobranchia</taxon>
        <taxon>Euthyneura</taxon>
        <taxon>Panpulmonata</taxon>
        <taxon>Eupulmonata</taxon>
        <taxon>Stylommatophora</taxon>
        <taxon>Helicina</taxon>
        <taxon>Helicoidea</taxon>
        <taxon>Geomitridae</taxon>
        <taxon>Candidula</taxon>
    </lineage>
</organism>
<dbReference type="AlphaFoldDB" id="A0A8S3ZQ16"/>
<evidence type="ECO:0000313" key="3">
    <source>
        <dbReference type="Proteomes" id="UP000678393"/>
    </source>
</evidence>
<dbReference type="GO" id="GO:0007155">
    <property type="term" value="P:cell adhesion"/>
    <property type="evidence" value="ECO:0007669"/>
    <property type="project" value="InterPro"/>
</dbReference>
<proteinExistence type="predicted"/>
<dbReference type="EMBL" id="CAJHNH020004779">
    <property type="protein sequence ID" value="CAG5131623.1"/>
    <property type="molecule type" value="Genomic_DNA"/>
</dbReference>
<dbReference type="SUPFAM" id="SSF141086">
    <property type="entry name" value="Agglutinin HPA-like"/>
    <property type="match status" value="1"/>
</dbReference>
<dbReference type="GO" id="GO:0030246">
    <property type="term" value="F:carbohydrate binding"/>
    <property type="evidence" value="ECO:0007669"/>
    <property type="project" value="InterPro"/>
</dbReference>